<reference evidence="2 3" key="1">
    <citation type="submission" date="2018-10" db="EMBL/GenBank/DDBJ databases">
        <title>Sequencing the genomes of 1000 actinobacteria strains.</title>
        <authorList>
            <person name="Klenk H.-P."/>
        </authorList>
    </citation>
    <scope>NUCLEOTIDE SEQUENCE [LARGE SCALE GENOMIC DNA]</scope>
    <source>
        <strain evidence="2 3">DSM 44267</strain>
    </source>
</reference>
<dbReference type="RefSeq" id="WP_121034783.1">
    <property type="nucleotide sequence ID" value="NZ_RBXT01000001.1"/>
</dbReference>
<dbReference type="Proteomes" id="UP000278440">
    <property type="component" value="Unassembled WGS sequence"/>
</dbReference>
<evidence type="ECO:0000313" key="2">
    <source>
        <dbReference type="EMBL" id="RKT79982.1"/>
    </source>
</evidence>
<accession>A0A495Y1A0</accession>
<dbReference type="InterPro" id="IPR029068">
    <property type="entry name" value="Glyas_Bleomycin-R_OHBP_Dase"/>
</dbReference>
<evidence type="ECO:0000313" key="3">
    <source>
        <dbReference type="Proteomes" id="UP000278440"/>
    </source>
</evidence>
<dbReference type="Pfam" id="PF00903">
    <property type="entry name" value="Glyoxalase"/>
    <property type="match status" value="1"/>
</dbReference>
<gene>
    <name evidence="2" type="ORF">DFJ68_3461</name>
</gene>
<name>A0A495Y1A0_9MICO</name>
<feature type="domain" description="VOC" evidence="1">
    <location>
        <begin position="16"/>
        <end position="130"/>
    </location>
</feature>
<proteinExistence type="predicted"/>
<dbReference type="SUPFAM" id="SSF54593">
    <property type="entry name" value="Glyoxalase/Bleomycin resistance protein/Dihydroxybiphenyl dioxygenase"/>
    <property type="match status" value="2"/>
</dbReference>
<sequence>MADDLDLGAPDYPPGAPCWLDLLATDVSRAREFYSAVLGWQWREGDDRTGGYTLAMLGDHPVAGLSRRPADAPVPSQWTTYLAVRDLEASSRTVADAGGRVLGRPARLGPLATTAIVRDPGGAHVGLWQAGTLRGCGVLDEPGALAWNELLTREYEPVQAFAGAAFDHRFEEEGEPTGPRWALARTSDGNPAYGLSEIGPQFPADIRAHWLVAFATTSVVPSVAAVLEHGGSLVQGPYDGPFGVAAVVRGPEGETFSLLVTDD</sequence>
<keyword evidence="3" id="KW-1185">Reference proteome</keyword>
<comment type="caution">
    <text evidence="2">The sequence shown here is derived from an EMBL/GenBank/DDBJ whole genome shotgun (WGS) entry which is preliminary data.</text>
</comment>
<dbReference type="EMBL" id="RBXT01000001">
    <property type="protein sequence ID" value="RKT79982.1"/>
    <property type="molecule type" value="Genomic_DNA"/>
</dbReference>
<organism evidence="2 3">
    <name type="scientific">Terracoccus luteus</name>
    <dbReference type="NCBI Taxonomy" id="53356"/>
    <lineage>
        <taxon>Bacteria</taxon>
        <taxon>Bacillati</taxon>
        <taxon>Actinomycetota</taxon>
        <taxon>Actinomycetes</taxon>
        <taxon>Micrococcales</taxon>
        <taxon>Intrasporangiaceae</taxon>
        <taxon>Terracoccus</taxon>
    </lineage>
</organism>
<evidence type="ECO:0000259" key="1">
    <source>
        <dbReference type="PROSITE" id="PS51819"/>
    </source>
</evidence>
<dbReference type="Gene3D" id="3.10.180.10">
    <property type="entry name" value="2,3-Dihydroxybiphenyl 1,2-Dioxygenase, domain 1"/>
    <property type="match status" value="2"/>
</dbReference>
<dbReference type="OrthoDB" id="9793039at2"/>
<dbReference type="AlphaFoldDB" id="A0A495Y1A0"/>
<dbReference type="PANTHER" id="PTHR33993">
    <property type="entry name" value="GLYOXALASE-RELATED"/>
    <property type="match status" value="1"/>
</dbReference>
<dbReference type="PANTHER" id="PTHR33993:SF14">
    <property type="entry name" value="GB|AAF24581.1"/>
    <property type="match status" value="1"/>
</dbReference>
<dbReference type="CDD" id="cd07247">
    <property type="entry name" value="SgaA_N_like"/>
    <property type="match status" value="1"/>
</dbReference>
<protein>
    <recommendedName>
        <fullName evidence="1">VOC domain-containing protein</fullName>
    </recommendedName>
</protein>
<dbReference type="PROSITE" id="PS51819">
    <property type="entry name" value="VOC"/>
    <property type="match status" value="1"/>
</dbReference>
<dbReference type="InterPro" id="IPR037523">
    <property type="entry name" value="VOC_core"/>
</dbReference>
<dbReference type="InterPro" id="IPR004360">
    <property type="entry name" value="Glyas_Fos-R_dOase_dom"/>
</dbReference>
<dbReference type="InterPro" id="IPR052164">
    <property type="entry name" value="Anthracycline_SecMetBiosynth"/>
</dbReference>